<dbReference type="RefSeq" id="WP_052144980.1">
    <property type="nucleotide sequence ID" value="NZ_CP013425.1"/>
</dbReference>
<comment type="caution">
    <text evidence="2">The sequence shown here is derived from an EMBL/GenBank/DDBJ whole genome shotgun (WGS) entry which is preliminary data.</text>
</comment>
<feature type="compositionally biased region" description="Basic and acidic residues" evidence="1">
    <location>
        <begin position="99"/>
        <end position="108"/>
    </location>
</feature>
<dbReference type="Proteomes" id="UP000070255">
    <property type="component" value="Unassembled WGS sequence"/>
</dbReference>
<evidence type="ECO:0000313" key="2">
    <source>
        <dbReference type="EMBL" id="KWZ37853.1"/>
    </source>
</evidence>
<name>A0ABR5T3P7_9BURK</name>
<keyword evidence="3" id="KW-1185">Reference proteome</keyword>
<evidence type="ECO:0000313" key="3">
    <source>
        <dbReference type="Proteomes" id="UP000070255"/>
    </source>
</evidence>
<reference evidence="2 3" key="1">
    <citation type="submission" date="2015-11" db="EMBL/GenBank/DDBJ databases">
        <authorList>
            <person name="Sahl J."/>
            <person name="Wagner D."/>
            <person name="Keim P."/>
        </authorList>
    </citation>
    <scope>NUCLEOTIDE SEQUENCE [LARGE SCALE GENOMIC DNA]</scope>
    <source>
        <strain evidence="2 3">BDU18</strain>
    </source>
</reference>
<evidence type="ECO:0000256" key="1">
    <source>
        <dbReference type="SAM" id="MobiDB-lite"/>
    </source>
</evidence>
<dbReference type="EMBL" id="LNJQ01000004">
    <property type="protein sequence ID" value="KWZ37853.1"/>
    <property type="molecule type" value="Genomic_DNA"/>
</dbReference>
<gene>
    <name evidence="2" type="ORF">WS72_23275</name>
</gene>
<protein>
    <submittedName>
        <fullName evidence="2">Type III secretion system protein</fullName>
    </submittedName>
</protein>
<sequence>MSRITRAIAQALHAAKPDPRRRRPARARVATTYGKYGTRFTYSNGYQASVIAARSQMLAKLKPRARAAAAGSRGRRRADSRSEAFDGGDESSVPHAHVAPHDERDRQSGGRGGGGQQREQEERDGESASVLALPRVRAARTRPALAPAQRALADLARTPAGAAEREQALRHLWADTLLQLGRRVDAEPGARITAALLSHSADLLAARLRTGPWTPIGWSGVKQLLLDATRSVRAAPRDAAAERGDRASTHYLLLPLMVFNAERPSTNAQLARAIASVQTLRGGVSAIERVAPRATQRAAQRGAPRPRS</sequence>
<organism evidence="2 3">
    <name type="scientific">Burkholderia savannae</name>
    <dbReference type="NCBI Taxonomy" id="1637837"/>
    <lineage>
        <taxon>Bacteria</taxon>
        <taxon>Pseudomonadati</taxon>
        <taxon>Pseudomonadota</taxon>
        <taxon>Betaproteobacteria</taxon>
        <taxon>Burkholderiales</taxon>
        <taxon>Burkholderiaceae</taxon>
        <taxon>Burkholderia</taxon>
        <taxon>pseudomallei group</taxon>
    </lineage>
</organism>
<proteinExistence type="predicted"/>
<accession>A0ABR5T3P7</accession>
<feature type="region of interest" description="Disordered" evidence="1">
    <location>
        <begin position="64"/>
        <end position="132"/>
    </location>
</feature>